<dbReference type="CDD" id="cd05941">
    <property type="entry name" value="MCS"/>
    <property type="match status" value="1"/>
</dbReference>
<dbReference type="InterPro" id="IPR000873">
    <property type="entry name" value="AMP-dep_synth/lig_dom"/>
</dbReference>
<dbReference type="STRING" id="1076935.U4LEI5"/>
<protein>
    <submittedName>
        <fullName evidence="4">Similar to Acyl-CoA synthetase family member 3, mitochondrial acc. no. Q4G176</fullName>
    </submittedName>
</protein>
<dbReference type="GO" id="GO:0006631">
    <property type="term" value="P:fatty acid metabolic process"/>
    <property type="evidence" value="ECO:0007669"/>
    <property type="project" value="TreeGrafter"/>
</dbReference>
<dbReference type="Gene3D" id="3.30.300.30">
    <property type="match status" value="1"/>
</dbReference>
<dbReference type="InterPro" id="IPR025110">
    <property type="entry name" value="AMP-bd_C"/>
</dbReference>
<feature type="compositionally biased region" description="Basic residues" evidence="1">
    <location>
        <begin position="577"/>
        <end position="587"/>
    </location>
</feature>
<accession>U4LEI5</accession>
<dbReference type="AlphaFoldDB" id="U4LEI5"/>
<evidence type="ECO:0000256" key="1">
    <source>
        <dbReference type="SAM" id="MobiDB-lite"/>
    </source>
</evidence>
<evidence type="ECO:0000259" key="2">
    <source>
        <dbReference type="Pfam" id="PF00501"/>
    </source>
</evidence>
<feature type="domain" description="AMP-binding enzyme C-terminal" evidence="3">
    <location>
        <begin position="477"/>
        <end position="555"/>
    </location>
</feature>
<dbReference type="InterPro" id="IPR042099">
    <property type="entry name" value="ANL_N_sf"/>
</dbReference>
<dbReference type="PANTHER" id="PTHR43201">
    <property type="entry name" value="ACYL-COA SYNTHETASE"/>
    <property type="match status" value="1"/>
</dbReference>
<feature type="region of interest" description="Disordered" evidence="1">
    <location>
        <begin position="566"/>
        <end position="593"/>
    </location>
</feature>
<sequence>MKLLQSRFRSLPLTFSSSLAKRSILPLSRRTMATKITLPRTPLFEAISKQPTEKTAIIHSASGKRFTYGSLLGDIASTRSKILANAGTDDLKEQRIALLVENGYEYVVSLLSIFASGGIAVPLCTAHPAAEMRYVLGDSAPSALISTPKFLSRSTEILDNDVSKLLQLPELPPSDSKSQDITIELQQNDWASTKRGALIVYTSGTTNLPKGVVSTHSSLFAQANCLIDAWKMSPEDYLLHVLPLHHVHGIVNATLAPLMSGGTIEYLFPFTPASVWTRLCSGVTDIEGHKKEKISLFMAVPTIYNRLISSLPSQPKEIQDSAATAISCLRLAISGSAALPGSIRDNWRQLAGTEQGGGKMLERYGMTEIGMALSNTLEKRVNNAVGWPLPGVEARLADPETGALITEADVSGEIQIRGPTVFREYWNKPEATAKEFVDGWFRTGDVATKDGEGCYFIHGRTSVDIIKSGGEKVSALEVERELLELPQVAETAVIAVPDPDWGQRVAAVVVLTAKGQEEGWGLKEMREVMKTKLAGYKVPTVMRVVEKIERNQMGKINKKTLVKSIQSIKQQPYPSQRKQKTSSHRSQKTQNRT</sequence>
<organism evidence="4 5">
    <name type="scientific">Pyronema omphalodes (strain CBS 100304)</name>
    <name type="common">Pyronema confluens</name>
    <dbReference type="NCBI Taxonomy" id="1076935"/>
    <lineage>
        <taxon>Eukaryota</taxon>
        <taxon>Fungi</taxon>
        <taxon>Dikarya</taxon>
        <taxon>Ascomycota</taxon>
        <taxon>Pezizomycotina</taxon>
        <taxon>Pezizomycetes</taxon>
        <taxon>Pezizales</taxon>
        <taxon>Pyronemataceae</taxon>
        <taxon>Pyronema</taxon>
    </lineage>
</organism>
<dbReference type="Pfam" id="PF00501">
    <property type="entry name" value="AMP-binding"/>
    <property type="match status" value="1"/>
</dbReference>
<dbReference type="Pfam" id="PF13193">
    <property type="entry name" value="AMP-binding_C"/>
    <property type="match status" value="1"/>
</dbReference>
<feature type="domain" description="AMP-dependent synthetase/ligase" evidence="2">
    <location>
        <begin position="45"/>
        <end position="426"/>
    </location>
</feature>
<gene>
    <name evidence="4" type="ORF">PCON_07759</name>
</gene>
<dbReference type="GO" id="GO:0031956">
    <property type="term" value="F:medium-chain fatty acid-CoA ligase activity"/>
    <property type="evidence" value="ECO:0007669"/>
    <property type="project" value="TreeGrafter"/>
</dbReference>
<evidence type="ECO:0000313" key="5">
    <source>
        <dbReference type="Proteomes" id="UP000018144"/>
    </source>
</evidence>
<dbReference type="OMA" id="KGKWFKT"/>
<feature type="compositionally biased region" description="Polar residues" evidence="1">
    <location>
        <begin position="566"/>
        <end position="576"/>
    </location>
</feature>
<name>U4LEI5_PYROM</name>
<dbReference type="PANTHER" id="PTHR43201:SF28">
    <property type="entry name" value="ENZYME, PUTATIVE (AFU_ORTHOLOGUE AFUA_7G01530)-RELATED"/>
    <property type="match status" value="1"/>
</dbReference>
<dbReference type="Gene3D" id="3.40.50.12780">
    <property type="entry name" value="N-terminal domain of ligase-like"/>
    <property type="match status" value="1"/>
</dbReference>
<keyword evidence="5" id="KW-1185">Reference proteome</keyword>
<evidence type="ECO:0000259" key="3">
    <source>
        <dbReference type="Pfam" id="PF13193"/>
    </source>
</evidence>
<dbReference type="Proteomes" id="UP000018144">
    <property type="component" value="Unassembled WGS sequence"/>
</dbReference>
<dbReference type="SUPFAM" id="SSF56801">
    <property type="entry name" value="Acetyl-CoA synthetase-like"/>
    <property type="match status" value="1"/>
</dbReference>
<dbReference type="EMBL" id="HF935393">
    <property type="protein sequence ID" value="CCX29962.1"/>
    <property type="molecule type" value="Genomic_DNA"/>
</dbReference>
<dbReference type="eggNOG" id="KOG1176">
    <property type="taxonomic scope" value="Eukaryota"/>
</dbReference>
<evidence type="ECO:0000313" key="4">
    <source>
        <dbReference type="EMBL" id="CCX29962.1"/>
    </source>
</evidence>
<reference evidence="4 5" key="1">
    <citation type="journal article" date="2013" name="PLoS Genet.">
        <title>The genome and development-dependent transcriptomes of Pyronema confluens: a window into fungal evolution.</title>
        <authorList>
            <person name="Traeger S."/>
            <person name="Altegoer F."/>
            <person name="Freitag M."/>
            <person name="Gabaldon T."/>
            <person name="Kempken F."/>
            <person name="Kumar A."/>
            <person name="Marcet-Houben M."/>
            <person name="Poggeler S."/>
            <person name="Stajich J.E."/>
            <person name="Nowrousian M."/>
        </authorList>
    </citation>
    <scope>NUCLEOTIDE SEQUENCE [LARGE SCALE GENOMIC DNA]</scope>
    <source>
        <strain evidence="5">CBS 100304</strain>
        <tissue evidence="4">Vegetative mycelium</tissue>
    </source>
</reference>
<dbReference type="InterPro" id="IPR045851">
    <property type="entry name" value="AMP-bd_C_sf"/>
</dbReference>
<proteinExistence type="predicted"/>
<dbReference type="OrthoDB" id="2962993at2759"/>